<dbReference type="GO" id="GO:0032259">
    <property type="term" value="P:methylation"/>
    <property type="evidence" value="ECO:0007669"/>
    <property type="project" value="UniProtKB-KW"/>
</dbReference>
<dbReference type="EMBL" id="RAPK01000009">
    <property type="protein sequence ID" value="RKD72854.1"/>
    <property type="molecule type" value="Genomic_DNA"/>
</dbReference>
<dbReference type="SUPFAM" id="SSF47757">
    <property type="entry name" value="Chemotaxis receptor methyltransferase CheR, N-terminal domain"/>
    <property type="match status" value="1"/>
</dbReference>
<reference evidence="5 6" key="1">
    <citation type="submission" date="2018-09" db="EMBL/GenBank/DDBJ databases">
        <title>Genomic Encyclopedia of Archaeal and Bacterial Type Strains, Phase II (KMG-II): from individual species to whole genera.</title>
        <authorList>
            <person name="Goeker M."/>
        </authorList>
    </citation>
    <scope>NUCLEOTIDE SEQUENCE [LARGE SCALE GENOMIC DNA]</scope>
    <source>
        <strain evidence="5 6">DSM 17008</strain>
    </source>
</reference>
<dbReference type="PROSITE" id="PS50123">
    <property type="entry name" value="CHER"/>
    <property type="match status" value="1"/>
</dbReference>
<dbReference type="Gene3D" id="3.40.50.150">
    <property type="entry name" value="Vaccinia Virus protein VP39"/>
    <property type="match status" value="1"/>
</dbReference>
<keyword evidence="1 5" id="KW-0489">Methyltransferase</keyword>
<name>A0A419V307_9BACL</name>
<dbReference type="AlphaFoldDB" id="A0A419V307"/>
<keyword evidence="6" id="KW-1185">Reference proteome</keyword>
<dbReference type="InterPro" id="IPR029063">
    <property type="entry name" value="SAM-dependent_MTases_sf"/>
</dbReference>
<keyword evidence="2 5" id="KW-0808">Transferase</keyword>
<dbReference type="InterPro" id="IPR050903">
    <property type="entry name" value="Bact_Chemotaxis_MeTrfase"/>
</dbReference>
<protein>
    <submittedName>
        <fullName evidence="5">Chemotaxis protein methyltransferase CheR</fullName>
    </submittedName>
</protein>
<evidence type="ECO:0000256" key="2">
    <source>
        <dbReference type="ARBA" id="ARBA00022679"/>
    </source>
</evidence>
<feature type="domain" description="CheR-type methyltransferase" evidence="4">
    <location>
        <begin position="21"/>
        <end position="276"/>
    </location>
</feature>
<evidence type="ECO:0000256" key="3">
    <source>
        <dbReference type="ARBA" id="ARBA00022691"/>
    </source>
</evidence>
<dbReference type="InterPro" id="IPR022642">
    <property type="entry name" value="CheR_C"/>
</dbReference>
<dbReference type="RefSeq" id="WP_120193251.1">
    <property type="nucleotide sequence ID" value="NZ_RAPK01000009.1"/>
</dbReference>
<dbReference type="SMART" id="SM00138">
    <property type="entry name" value="MeTrc"/>
    <property type="match status" value="1"/>
</dbReference>
<dbReference type="Pfam" id="PF01739">
    <property type="entry name" value="CheR"/>
    <property type="match status" value="1"/>
</dbReference>
<gene>
    <name evidence="5" type="ORF">ATL39_2050</name>
</gene>
<dbReference type="SUPFAM" id="SSF53335">
    <property type="entry name" value="S-adenosyl-L-methionine-dependent methyltransferases"/>
    <property type="match status" value="1"/>
</dbReference>
<dbReference type="PRINTS" id="PR00996">
    <property type="entry name" value="CHERMTFRASE"/>
</dbReference>
<evidence type="ECO:0000313" key="5">
    <source>
        <dbReference type="EMBL" id="RKD72854.1"/>
    </source>
</evidence>
<dbReference type="InterPro" id="IPR022641">
    <property type="entry name" value="CheR_N"/>
</dbReference>
<sequence>MKSRESSAFASQKGSGLPAGDYIVFTEKVKTKTGIDLSLYKEDQMKRRLKTFYEKKGFSSFVSFFDDGLMKKDELFHQFLERMTINVSEFYRNPSRWEQLEETIFPLLCKGSSVFKVWSAACSTGEEPYTISHMLNEAPYCSHYSILATDIDTNALLTAEKGIYTSHTLSAIHMARPGLLKKTEDGYEVSAHLRSKVTFKQLNLLGDAFDRQFDFISCRNVLIYFTESAKADLYRKFYHSLKDGGILFVGSTEQIFQPQQFGFETAGPFLYRKNTRLL</sequence>
<evidence type="ECO:0000256" key="1">
    <source>
        <dbReference type="ARBA" id="ARBA00022603"/>
    </source>
</evidence>
<dbReference type="Pfam" id="PF03705">
    <property type="entry name" value="CheR_N"/>
    <property type="match status" value="1"/>
</dbReference>
<dbReference type="Proteomes" id="UP000285120">
    <property type="component" value="Unassembled WGS sequence"/>
</dbReference>
<keyword evidence="3" id="KW-0949">S-adenosyl-L-methionine</keyword>
<evidence type="ECO:0000313" key="6">
    <source>
        <dbReference type="Proteomes" id="UP000285120"/>
    </source>
</evidence>
<dbReference type="PANTHER" id="PTHR24422:SF19">
    <property type="entry name" value="CHEMOTAXIS PROTEIN METHYLTRANSFERASE"/>
    <property type="match status" value="1"/>
</dbReference>
<dbReference type="GO" id="GO:0008757">
    <property type="term" value="F:S-adenosylmethionine-dependent methyltransferase activity"/>
    <property type="evidence" value="ECO:0007669"/>
    <property type="project" value="InterPro"/>
</dbReference>
<accession>A0A419V307</accession>
<organism evidence="5 6">
    <name type="scientific">Sinobaca qinghaiensis</name>
    <dbReference type="NCBI Taxonomy" id="342944"/>
    <lineage>
        <taxon>Bacteria</taxon>
        <taxon>Bacillati</taxon>
        <taxon>Bacillota</taxon>
        <taxon>Bacilli</taxon>
        <taxon>Bacillales</taxon>
        <taxon>Sporolactobacillaceae</taxon>
        <taxon>Sinobaca</taxon>
    </lineage>
</organism>
<dbReference type="OrthoDB" id="9816309at2"/>
<comment type="caution">
    <text evidence="5">The sequence shown here is derived from an EMBL/GenBank/DDBJ whole genome shotgun (WGS) entry which is preliminary data.</text>
</comment>
<dbReference type="InterPro" id="IPR000780">
    <property type="entry name" value="CheR_MeTrfase"/>
</dbReference>
<proteinExistence type="predicted"/>
<dbReference type="PANTHER" id="PTHR24422">
    <property type="entry name" value="CHEMOTAXIS PROTEIN METHYLTRANSFERASE"/>
    <property type="match status" value="1"/>
</dbReference>
<evidence type="ECO:0000259" key="4">
    <source>
        <dbReference type="PROSITE" id="PS50123"/>
    </source>
</evidence>